<dbReference type="AlphaFoldDB" id="A0A1G4S2E1"/>
<dbReference type="SUPFAM" id="SSF46894">
    <property type="entry name" value="C-terminal effector domain of the bipartite response regulators"/>
    <property type="match status" value="1"/>
</dbReference>
<evidence type="ECO:0000256" key="2">
    <source>
        <dbReference type="ARBA" id="ARBA00023125"/>
    </source>
</evidence>
<evidence type="ECO:0000256" key="4">
    <source>
        <dbReference type="SAM" id="MobiDB-lite"/>
    </source>
</evidence>
<dbReference type="PRINTS" id="PR00038">
    <property type="entry name" value="HTHLUXR"/>
</dbReference>
<keyword evidence="5" id="KW-0812">Transmembrane</keyword>
<keyword evidence="3" id="KW-0804">Transcription</keyword>
<evidence type="ECO:0000259" key="6">
    <source>
        <dbReference type="PROSITE" id="PS50043"/>
    </source>
</evidence>
<dbReference type="InterPro" id="IPR016032">
    <property type="entry name" value="Sig_transdc_resp-reg_C-effctor"/>
</dbReference>
<dbReference type="Proteomes" id="UP000199150">
    <property type="component" value="Unassembled WGS sequence"/>
</dbReference>
<dbReference type="SMART" id="SM00421">
    <property type="entry name" value="HTH_LUXR"/>
    <property type="match status" value="1"/>
</dbReference>
<keyword evidence="5" id="KW-0472">Membrane</keyword>
<dbReference type="InterPro" id="IPR000792">
    <property type="entry name" value="Tscrpt_reg_LuxR_C"/>
</dbReference>
<organism evidence="7 8">
    <name type="scientific">Asticcacaulis taihuensis</name>
    <dbReference type="NCBI Taxonomy" id="260084"/>
    <lineage>
        <taxon>Bacteria</taxon>
        <taxon>Pseudomonadati</taxon>
        <taxon>Pseudomonadota</taxon>
        <taxon>Alphaproteobacteria</taxon>
        <taxon>Caulobacterales</taxon>
        <taxon>Caulobacteraceae</taxon>
        <taxon>Asticcacaulis</taxon>
    </lineage>
</organism>
<dbReference type="InterPro" id="IPR036388">
    <property type="entry name" value="WH-like_DNA-bd_sf"/>
</dbReference>
<name>A0A1G4S2E1_9CAUL</name>
<accession>A0A1G4S2E1</accession>
<evidence type="ECO:0000256" key="5">
    <source>
        <dbReference type="SAM" id="Phobius"/>
    </source>
</evidence>
<keyword evidence="2" id="KW-0238">DNA-binding</keyword>
<feature type="compositionally biased region" description="Polar residues" evidence="4">
    <location>
        <begin position="100"/>
        <end position="109"/>
    </location>
</feature>
<keyword evidence="5" id="KW-1133">Transmembrane helix</keyword>
<evidence type="ECO:0000313" key="8">
    <source>
        <dbReference type="Proteomes" id="UP000199150"/>
    </source>
</evidence>
<dbReference type="PROSITE" id="PS50043">
    <property type="entry name" value="HTH_LUXR_2"/>
    <property type="match status" value="1"/>
</dbReference>
<dbReference type="OrthoDB" id="7171899at2"/>
<dbReference type="GO" id="GO:0006355">
    <property type="term" value="P:regulation of DNA-templated transcription"/>
    <property type="evidence" value="ECO:0007669"/>
    <property type="project" value="InterPro"/>
</dbReference>
<reference evidence="8" key="1">
    <citation type="submission" date="2016-10" db="EMBL/GenBank/DDBJ databases">
        <authorList>
            <person name="Varghese N."/>
            <person name="Submissions S."/>
        </authorList>
    </citation>
    <scope>NUCLEOTIDE SEQUENCE [LARGE SCALE GENOMIC DNA]</scope>
    <source>
        <strain evidence="8">CGMCC 1.3431</strain>
    </source>
</reference>
<evidence type="ECO:0000256" key="3">
    <source>
        <dbReference type="ARBA" id="ARBA00023163"/>
    </source>
</evidence>
<gene>
    <name evidence="7" type="ORF">SAMN02927928_2368</name>
</gene>
<dbReference type="PANTHER" id="PTHR44688:SF16">
    <property type="entry name" value="DNA-BINDING TRANSCRIPTIONAL ACTIVATOR DEVR_DOSR"/>
    <property type="match status" value="1"/>
</dbReference>
<dbReference type="PANTHER" id="PTHR44688">
    <property type="entry name" value="DNA-BINDING TRANSCRIPTIONAL ACTIVATOR DEVR_DOSR"/>
    <property type="match status" value="1"/>
</dbReference>
<proteinExistence type="predicted"/>
<feature type="region of interest" description="Disordered" evidence="4">
    <location>
        <begin position="96"/>
        <end position="123"/>
    </location>
</feature>
<dbReference type="CDD" id="cd06170">
    <property type="entry name" value="LuxR_C_like"/>
    <property type="match status" value="1"/>
</dbReference>
<feature type="transmembrane region" description="Helical" evidence="5">
    <location>
        <begin position="180"/>
        <end position="203"/>
    </location>
</feature>
<sequence length="219" mass="23867">MPVGLQGVEALSERQKEILRLVAKHYQAKEIARLLNISEHTVKTHTDEARRRLDVSTSRQAARILVDYEGGTGLPLEEPPPRMGMPDAPLRLSVSGHEQALSTPQSISDHQLPGTGDSLGNAGSSQQIWRHQGFGGSRSGTEHDVQSNEGIAYNVSRHGLVSGRWDEFRRRLKSLPAIQLLGLIVLAAIALAFIAGMMAGTLLGMVEVVHKLTIYAGWK</sequence>
<keyword evidence="8" id="KW-1185">Reference proteome</keyword>
<keyword evidence="1" id="KW-0805">Transcription regulation</keyword>
<dbReference type="RefSeq" id="WP_090648056.1">
    <property type="nucleotide sequence ID" value="NZ_CBCRYE010000001.1"/>
</dbReference>
<protein>
    <submittedName>
        <fullName evidence="7">Regulatory protein, luxR family</fullName>
    </submittedName>
</protein>
<dbReference type="STRING" id="260084.SAMN02927928_2368"/>
<feature type="domain" description="HTH luxR-type" evidence="6">
    <location>
        <begin position="4"/>
        <end position="69"/>
    </location>
</feature>
<evidence type="ECO:0000256" key="1">
    <source>
        <dbReference type="ARBA" id="ARBA00023015"/>
    </source>
</evidence>
<feature type="region of interest" description="Disordered" evidence="4">
    <location>
        <begin position="70"/>
        <end position="89"/>
    </location>
</feature>
<evidence type="ECO:0000313" key="7">
    <source>
        <dbReference type="EMBL" id="SCW63324.1"/>
    </source>
</evidence>
<dbReference type="GO" id="GO:0003677">
    <property type="term" value="F:DNA binding"/>
    <property type="evidence" value="ECO:0007669"/>
    <property type="project" value="UniProtKB-KW"/>
</dbReference>
<dbReference type="EMBL" id="FMTS01000003">
    <property type="protein sequence ID" value="SCW63324.1"/>
    <property type="molecule type" value="Genomic_DNA"/>
</dbReference>
<dbReference type="Gene3D" id="1.10.10.10">
    <property type="entry name" value="Winged helix-like DNA-binding domain superfamily/Winged helix DNA-binding domain"/>
    <property type="match status" value="1"/>
</dbReference>
<dbReference type="Pfam" id="PF00196">
    <property type="entry name" value="GerE"/>
    <property type="match status" value="1"/>
</dbReference>